<feature type="compositionally biased region" description="Basic and acidic residues" evidence="1">
    <location>
        <begin position="33"/>
        <end position="56"/>
    </location>
</feature>
<feature type="region of interest" description="Disordered" evidence="1">
    <location>
        <begin position="32"/>
        <end position="78"/>
    </location>
</feature>
<comment type="caution">
    <text evidence="2">The sequence shown here is derived from an EMBL/GenBank/DDBJ whole genome shotgun (WGS) entry which is preliminary data.</text>
</comment>
<dbReference type="AlphaFoldDB" id="A0A8J2MY77"/>
<dbReference type="RefSeq" id="XP_043166991.1">
    <property type="nucleotide sequence ID" value="XM_043311056.1"/>
</dbReference>
<keyword evidence="3" id="KW-1185">Reference proteome</keyword>
<accession>A0A8J2MY77</accession>
<evidence type="ECO:0000313" key="2">
    <source>
        <dbReference type="EMBL" id="CAG5154063.1"/>
    </source>
</evidence>
<dbReference type="GeneID" id="67015008"/>
<evidence type="ECO:0000313" key="3">
    <source>
        <dbReference type="Proteomes" id="UP000676310"/>
    </source>
</evidence>
<dbReference type="Proteomes" id="UP000676310">
    <property type="component" value="Unassembled WGS sequence"/>
</dbReference>
<name>A0A8J2MY77_9PLEO</name>
<protein>
    <submittedName>
        <fullName evidence="2">Uncharacterized protein</fullName>
    </submittedName>
</protein>
<gene>
    <name evidence="2" type="ORF">ALTATR162_LOCUS3450</name>
</gene>
<dbReference type="EMBL" id="CAJRGZ010000016">
    <property type="protein sequence ID" value="CAG5154063.1"/>
    <property type="molecule type" value="Genomic_DNA"/>
</dbReference>
<evidence type="ECO:0000256" key="1">
    <source>
        <dbReference type="SAM" id="MobiDB-lite"/>
    </source>
</evidence>
<organism evidence="2 3">
    <name type="scientific">Alternaria atra</name>
    <dbReference type="NCBI Taxonomy" id="119953"/>
    <lineage>
        <taxon>Eukaryota</taxon>
        <taxon>Fungi</taxon>
        <taxon>Dikarya</taxon>
        <taxon>Ascomycota</taxon>
        <taxon>Pezizomycotina</taxon>
        <taxon>Dothideomycetes</taxon>
        <taxon>Pleosporomycetidae</taxon>
        <taxon>Pleosporales</taxon>
        <taxon>Pleosporineae</taxon>
        <taxon>Pleosporaceae</taxon>
        <taxon>Alternaria</taxon>
        <taxon>Alternaria sect. Ulocladioides</taxon>
    </lineage>
</organism>
<sequence length="172" mass="19295">MPTDPHGQAHTGTYGLFDDPDELAQTTAIEEANEIHRLEGQIRRQERSDRRLDHKREKAAKRAASGKAPKSKTSSLFSRVFGGGGGKISGSIHESARLLRNDYEDEEVEKKARKSEYQIMRRPVTPEMVYHAEDVDTSVNSPWLSECGMVKVKSDDIGGFHIVSKKDIKKSE</sequence>
<dbReference type="OrthoDB" id="3755201at2759"/>
<proteinExistence type="predicted"/>
<reference evidence="2" key="1">
    <citation type="submission" date="2021-05" db="EMBL/GenBank/DDBJ databases">
        <authorList>
            <person name="Stam R."/>
        </authorList>
    </citation>
    <scope>NUCLEOTIDE SEQUENCE</scope>
    <source>
        <strain evidence="2">CS162</strain>
    </source>
</reference>